<feature type="non-terminal residue" evidence="1">
    <location>
        <position position="68"/>
    </location>
</feature>
<evidence type="ECO:0000313" key="2">
    <source>
        <dbReference type="Proteomes" id="UP000663874"/>
    </source>
</evidence>
<protein>
    <submittedName>
        <fullName evidence="1">Uncharacterized protein</fullName>
    </submittedName>
</protein>
<organism evidence="1 2">
    <name type="scientific">Rotaria sordida</name>
    <dbReference type="NCBI Taxonomy" id="392033"/>
    <lineage>
        <taxon>Eukaryota</taxon>
        <taxon>Metazoa</taxon>
        <taxon>Spiralia</taxon>
        <taxon>Gnathifera</taxon>
        <taxon>Rotifera</taxon>
        <taxon>Eurotatoria</taxon>
        <taxon>Bdelloidea</taxon>
        <taxon>Philodinida</taxon>
        <taxon>Philodinidae</taxon>
        <taxon>Rotaria</taxon>
    </lineage>
</organism>
<proteinExistence type="predicted"/>
<dbReference type="Proteomes" id="UP000663874">
    <property type="component" value="Unassembled WGS sequence"/>
</dbReference>
<gene>
    <name evidence="1" type="ORF">FNK824_LOCUS43685</name>
</gene>
<sequence>PPTTPEMVGARMLLQERFDRNNFQHITSTTMINMSDLSAEMDMGSPPHSPPSAMTSTVNMQEMDMEQE</sequence>
<reference evidence="1" key="1">
    <citation type="submission" date="2021-02" db="EMBL/GenBank/DDBJ databases">
        <authorList>
            <person name="Nowell W R."/>
        </authorList>
    </citation>
    <scope>NUCLEOTIDE SEQUENCE</scope>
</reference>
<dbReference type="EMBL" id="CAJOBE010063256">
    <property type="protein sequence ID" value="CAF4393020.1"/>
    <property type="molecule type" value="Genomic_DNA"/>
</dbReference>
<evidence type="ECO:0000313" key="1">
    <source>
        <dbReference type="EMBL" id="CAF4393020.1"/>
    </source>
</evidence>
<feature type="non-terminal residue" evidence="1">
    <location>
        <position position="1"/>
    </location>
</feature>
<name>A0A820NU49_9BILA</name>
<accession>A0A820NU49</accession>
<comment type="caution">
    <text evidence="1">The sequence shown here is derived from an EMBL/GenBank/DDBJ whole genome shotgun (WGS) entry which is preliminary data.</text>
</comment>
<dbReference type="AlphaFoldDB" id="A0A820NU49"/>